<dbReference type="Pfam" id="PF13435">
    <property type="entry name" value="Cytochrome_C554"/>
    <property type="match status" value="1"/>
</dbReference>
<comment type="caution">
    <text evidence="3">The sequence shown here is derived from an EMBL/GenBank/DDBJ whole genome shotgun (WGS) entry which is preliminary data.</text>
</comment>
<protein>
    <recommendedName>
        <fullName evidence="2">C2H2-type domain-containing protein</fullName>
    </recommendedName>
</protein>
<feature type="domain" description="C2H2-type" evidence="2">
    <location>
        <begin position="70"/>
        <end position="90"/>
    </location>
</feature>
<evidence type="ECO:0000259" key="2">
    <source>
        <dbReference type="PROSITE" id="PS00028"/>
    </source>
</evidence>
<dbReference type="Gene3D" id="1.10.1130.10">
    <property type="entry name" value="Flavocytochrome C3, Chain A"/>
    <property type="match status" value="1"/>
</dbReference>
<dbReference type="AlphaFoldDB" id="A0A2M9ZEV5"/>
<evidence type="ECO:0000256" key="1">
    <source>
        <dbReference type="SAM" id="MobiDB-lite"/>
    </source>
</evidence>
<feature type="region of interest" description="Disordered" evidence="1">
    <location>
        <begin position="304"/>
        <end position="326"/>
    </location>
</feature>
<dbReference type="InterPro" id="IPR013087">
    <property type="entry name" value="Znf_C2H2_type"/>
</dbReference>
<dbReference type="InterPro" id="IPR036280">
    <property type="entry name" value="Multihaem_cyt_sf"/>
</dbReference>
<evidence type="ECO:0000313" key="4">
    <source>
        <dbReference type="Proteomes" id="UP000231912"/>
    </source>
</evidence>
<dbReference type="InterPro" id="IPR023155">
    <property type="entry name" value="Cyt_c-552/4"/>
</dbReference>
<name>A0A2M9ZEV5_9LEPT</name>
<sequence length="392" mass="44635">MRPTLVGCSISLLFFGVFLSLIYSSPRPEVGSLQKNLGFNQGLAPIAFDPEKDSIRNPRTGKLLKTAKDCGTCHKTVYQNWSTSRHKEAHTNQIYRHSFSLEPMQWCENCHVPLRNGKELYLNTEGISCNVCHVRSGKIIVSRTPEASHNILFHEYSQIKDFGSAKLCESCHQFNFPNAESLMKPEKGVVYSDLNMQGTFEEWSSSGISQESDCIDCHVAPDSGRSHSFQGGHSLSSLRKSLEVQAEYLGSKTIAIRVVSQGIGHSFPTGDLFRTLRLKVFSDSGKFREEFVLRKLYRNKHPNERNISDAPKVLESDTRIPPPSGNERNSWKEFYLNVDDRPQNIKIELWIDYLNDVEKIFSPLKPSDSKNRILKNRIRIEGWDRFKEGDMG</sequence>
<dbReference type="EMBL" id="NPDT01000001">
    <property type="protein sequence ID" value="PJZ66902.1"/>
    <property type="molecule type" value="Genomic_DNA"/>
</dbReference>
<dbReference type="RefSeq" id="WP_100757486.1">
    <property type="nucleotide sequence ID" value="NZ_NPDT01000001.1"/>
</dbReference>
<proteinExistence type="predicted"/>
<dbReference type="PROSITE" id="PS00028">
    <property type="entry name" value="ZINC_FINGER_C2H2_1"/>
    <property type="match status" value="1"/>
</dbReference>
<dbReference type="SUPFAM" id="SSF48695">
    <property type="entry name" value="Multiheme cytochromes"/>
    <property type="match status" value="1"/>
</dbReference>
<evidence type="ECO:0000313" key="3">
    <source>
        <dbReference type="EMBL" id="PJZ66902.1"/>
    </source>
</evidence>
<accession>A0A2M9ZEV5</accession>
<feature type="compositionally biased region" description="Basic and acidic residues" evidence="1">
    <location>
        <begin position="304"/>
        <end position="318"/>
    </location>
</feature>
<reference evidence="3 4" key="1">
    <citation type="submission" date="2017-07" db="EMBL/GenBank/DDBJ databases">
        <title>Leptospira spp. isolated from tropical soils.</title>
        <authorList>
            <person name="Thibeaux R."/>
            <person name="Iraola G."/>
            <person name="Ferres I."/>
            <person name="Bierque E."/>
            <person name="Girault D."/>
            <person name="Soupe-Gilbert M.-E."/>
            <person name="Picardeau M."/>
            <person name="Goarant C."/>
        </authorList>
    </citation>
    <scope>NUCLEOTIDE SEQUENCE [LARGE SCALE GENOMIC DNA]</scope>
    <source>
        <strain evidence="3 4">FH2-C-A2</strain>
    </source>
</reference>
<gene>
    <name evidence="3" type="ORF">CH371_02050</name>
</gene>
<dbReference type="Proteomes" id="UP000231912">
    <property type="component" value="Unassembled WGS sequence"/>
</dbReference>
<organism evidence="3 4">
    <name type="scientific">Leptospira wolffii</name>
    <dbReference type="NCBI Taxonomy" id="409998"/>
    <lineage>
        <taxon>Bacteria</taxon>
        <taxon>Pseudomonadati</taxon>
        <taxon>Spirochaetota</taxon>
        <taxon>Spirochaetia</taxon>
        <taxon>Leptospirales</taxon>
        <taxon>Leptospiraceae</taxon>
        <taxon>Leptospira</taxon>
    </lineage>
</organism>